<dbReference type="EMBL" id="JACIEI010000025">
    <property type="protein sequence ID" value="MBB3996012.1"/>
    <property type="molecule type" value="Genomic_DNA"/>
</dbReference>
<evidence type="ECO:0000313" key="2">
    <source>
        <dbReference type="Proteomes" id="UP000530268"/>
    </source>
</evidence>
<name>A0A7W6EB70_9RHOB</name>
<keyword evidence="2" id="KW-1185">Reference proteome</keyword>
<protein>
    <submittedName>
        <fullName evidence="1">Uncharacterized protein</fullName>
    </submittedName>
</protein>
<sequence>MLPLSQTDLAYGDDMGYAKRYETVQDRGADLDLGNMAIKVTRREALTEQFHTMHFCLNAASTVISS</sequence>
<gene>
    <name evidence="1" type="ORF">GGR95_003678</name>
</gene>
<dbReference type="Proteomes" id="UP000530268">
    <property type="component" value="Unassembled WGS sequence"/>
</dbReference>
<reference evidence="1 2" key="1">
    <citation type="submission" date="2020-08" db="EMBL/GenBank/DDBJ databases">
        <title>Genomic Encyclopedia of Type Strains, Phase IV (KMG-IV): sequencing the most valuable type-strain genomes for metagenomic binning, comparative biology and taxonomic classification.</title>
        <authorList>
            <person name="Goeker M."/>
        </authorList>
    </citation>
    <scope>NUCLEOTIDE SEQUENCE [LARGE SCALE GENOMIC DNA]</scope>
    <source>
        <strain evidence="1 2">DSM 102234</strain>
    </source>
</reference>
<proteinExistence type="predicted"/>
<comment type="caution">
    <text evidence="1">The sequence shown here is derived from an EMBL/GenBank/DDBJ whole genome shotgun (WGS) entry which is preliminary data.</text>
</comment>
<organism evidence="1 2">
    <name type="scientific">Sulfitobacter undariae</name>
    <dbReference type="NCBI Taxonomy" id="1563671"/>
    <lineage>
        <taxon>Bacteria</taxon>
        <taxon>Pseudomonadati</taxon>
        <taxon>Pseudomonadota</taxon>
        <taxon>Alphaproteobacteria</taxon>
        <taxon>Rhodobacterales</taxon>
        <taxon>Roseobacteraceae</taxon>
        <taxon>Sulfitobacter</taxon>
    </lineage>
</organism>
<evidence type="ECO:0000313" key="1">
    <source>
        <dbReference type="EMBL" id="MBB3996012.1"/>
    </source>
</evidence>
<dbReference type="AlphaFoldDB" id="A0A7W6EB70"/>
<accession>A0A7W6EB70</accession>